<keyword evidence="1" id="KW-0812">Transmembrane</keyword>
<sequence>MLGMLYIVVTAVLMLGAVFDQEGWAGLAVVILIVLTTVWLLLSRRDAPGRQERR</sequence>
<keyword evidence="1" id="KW-1133">Transmembrane helix</keyword>
<proteinExistence type="predicted"/>
<feature type="transmembrane region" description="Helical" evidence="1">
    <location>
        <begin position="23"/>
        <end position="42"/>
    </location>
</feature>
<evidence type="ECO:0000256" key="1">
    <source>
        <dbReference type="SAM" id="Phobius"/>
    </source>
</evidence>
<accession>A0ABV9REW6</accession>
<comment type="caution">
    <text evidence="2">The sequence shown here is derived from an EMBL/GenBank/DDBJ whole genome shotgun (WGS) entry which is preliminary data.</text>
</comment>
<protein>
    <submittedName>
        <fullName evidence="2">Uncharacterized protein</fullName>
    </submittedName>
</protein>
<evidence type="ECO:0000313" key="2">
    <source>
        <dbReference type="EMBL" id="MFC4832109.1"/>
    </source>
</evidence>
<evidence type="ECO:0000313" key="3">
    <source>
        <dbReference type="Proteomes" id="UP001595909"/>
    </source>
</evidence>
<keyword evidence="1" id="KW-0472">Membrane</keyword>
<gene>
    <name evidence="2" type="ORF">ACFPEL_06770</name>
</gene>
<dbReference type="Proteomes" id="UP001595909">
    <property type="component" value="Unassembled WGS sequence"/>
</dbReference>
<dbReference type="EMBL" id="JBHSIM010000013">
    <property type="protein sequence ID" value="MFC4832109.1"/>
    <property type="molecule type" value="Genomic_DNA"/>
</dbReference>
<reference evidence="3" key="1">
    <citation type="journal article" date="2019" name="Int. J. Syst. Evol. Microbiol.">
        <title>The Global Catalogue of Microorganisms (GCM) 10K type strain sequencing project: providing services to taxonomists for standard genome sequencing and annotation.</title>
        <authorList>
            <consortium name="The Broad Institute Genomics Platform"/>
            <consortium name="The Broad Institute Genome Sequencing Center for Infectious Disease"/>
            <person name="Wu L."/>
            <person name="Ma J."/>
        </authorList>
    </citation>
    <scope>NUCLEOTIDE SEQUENCE [LARGE SCALE GENOMIC DNA]</scope>
    <source>
        <strain evidence="3">CCUG 50347</strain>
    </source>
</reference>
<dbReference type="RefSeq" id="WP_274189764.1">
    <property type="nucleotide sequence ID" value="NZ_BAABHN010000013.1"/>
</dbReference>
<organism evidence="2 3">
    <name type="scientific">Actinomycetospora chibensis</name>
    <dbReference type="NCBI Taxonomy" id="663606"/>
    <lineage>
        <taxon>Bacteria</taxon>
        <taxon>Bacillati</taxon>
        <taxon>Actinomycetota</taxon>
        <taxon>Actinomycetes</taxon>
        <taxon>Pseudonocardiales</taxon>
        <taxon>Pseudonocardiaceae</taxon>
        <taxon>Actinomycetospora</taxon>
    </lineage>
</organism>
<name>A0ABV9REW6_9PSEU</name>
<keyword evidence="3" id="KW-1185">Reference proteome</keyword>